<dbReference type="EMBL" id="FMYI01000004">
    <property type="protein sequence ID" value="SDC05876.1"/>
    <property type="molecule type" value="Genomic_DNA"/>
</dbReference>
<dbReference type="Gene3D" id="2.30.30.60">
    <property type="match status" value="1"/>
</dbReference>
<evidence type="ECO:0000256" key="3">
    <source>
        <dbReference type="ARBA" id="ARBA00022475"/>
    </source>
</evidence>
<keyword evidence="5 7" id="KW-1133">Transmembrane helix</keyword>
<keyword evidence="10" id="KW-1185">Reference proteome</keyword>
<keyword evidence="3" id="KW-1003">Cell membrane</keyword>
<evidence type="ECO:0000313" key="9">
    <source>
        <dbReference type="EMBL" id="SDC05876.1"/>
    </source>
</evidence>
<dbReference type="OrthoDB" id="9809206at2"/>
<keyword evidence="4 7" id="KW-0812">Transmembrane</keyword>
<dbReference type="InterPro" id="IPR006685">
    <property type="entry name" value="MscS_channel_2nd"/>
</dbReference>
<feature type="domain" description="Mechanosensitive ion channel MscS" evidence="8">
    <location>
        <begin position="108"/>
        <end position="172"/>
    </location>
</feature>
<evidence type="ECO:0000313" key="10">
    <source>
        <dbReference type="Proteomes" id="UP000242949"/>
    </source>
</evidence>
<proteinExistence type="inferred from homology"/>
<evidence type="ECO:0000256" key="2">
    <source>
        <dbReference type="ARBA" id="ARBA00008017"/>
    </source>
</evidence>
<dbReference type="STRING" id="1612202.SAMN05421734_10435"/>
<evidence type="ECO:0000256" key="1">
    <source>
        <dbReference type="ARBA" id="ARBA00004651"/>
    </source>
</evidence>
<feature type="transmembrane region" description="Helical" evidence="7">
    <location>
        <begin position="20"/>
        <end position="41"/>
    </location>
</feature>
<dbReference type="InterPro" id="IPR023408">
    <property type="entry name" value="MscS_beta-dom_sf"/>
</dbReference>
<dbReference type="InterPro" id="IPR011066">
    <property type="entry name" value="MscS_channel_C_sf"/>
</dbReference>
<gene>
    <name evidence="9" type="ORF">SAMN05421734_10435</name>
</gene>
<dbReference type="Proteomes" id="UP000242949">
    <property type="component" value="Unassembled WGS sequence"/>
</dbReference>
<dbReference type="InterPro" id="IPR010920">
    <property type="entry name" value="LSM_dom_sf"/>
</dbReference>
<dbReference type="SUPFAM" id="SSF82861">
    <property type="entry name" value="Mechanosensitive channel protein MscS (YggB), transmembrane region"/>
    <property type="match status" value="1"/>
</dbReference>
<dbReference type="PANTHER" id="PTHR30460:SF1">
    <property type="entry name" value="MECHANOSENSITIVE ION CHANNEL"/>
    <property type="match status" value="1"/>
</dbReference>
<dbReference type="Gene3D" id="1.10.287.1260">
    <property type="match status" value="1"/>
</dbReference>
<dbReference type="Pfam" id="PF00924">
    <property type="entry name" value="MS_channel_2nd"/>
    <property type="match status" value="1"/>
</dbReference>
<comment type="similarity">
    <text evidence="2">Belongs to the MscS (TC 1.A.23) family.</text>
</comment>
<accession>A0A1G6IJI1</accession>
<comment type="subcellular location">
    <subcellularLocation>
        <location evidence="1">Cell membrane</location>
        <topology evidence="1">Multi-pass membrane protein</topology>
    </subcellularLocation>
</comment>
<protein>
    <submittedName>
        <fullName evidence="9">Small conductance mechanosensitive channel</fullName>
    </submittedName>
</protein>
<dbReference type="AlphaFoldDB" id="A0A1G6IJI1"/>
<evidence type="ECO:0000256" key="7">
    <source>
        <dbReference type="SAM" id="Phobius"/>
    </source>
</evidence>
<feature type="transmembrane region" description="Helical" evidence="7">
    <location>
        <begin position="62"/>
        <end position="85"/>
    </location>
</feature>
<name>A0A1G6IJI1_9BACI</name>
<dbReference type="RefSeq" id="WP_090794899.1">
    <property type="nucleotide sequence ID" value="NZ_FMYI01000004.1"/>
</dbReference>
<dbReference type="InterPro" id="IPR011014">
    <property type="entry name" value="MscS_channel_TM-2"/>
</dbReference>
<feature type="transmembrane region" description="Helical" evidence="7">
    <location>
        <begin position="91"/>
        <end position="120"/>
    </location>
</feature>
<dbReference type="GO" id="GO:0005886">
    <property type="term" value="C:plasma membrane"/>
    <property type="evidence" value="ECO:0007669"/>
    <property type="project" value="UniProtKB-SubCell"/>
</dbReference>
<dbReference type="InterPro" id="IPR045276">
    <property type="entry name" value="YbiO_bact"/>
</dbReference>
<sequence length="290" mass="32739">MELSWERITDLLTIIFENSVTQIILGGLIILTLVLVLKRVVRSVLSRSKVMETKESDTVISLINSIINYIGLIGFLFFVLSVFGLNIGSMLAGAGVLGIVIGFGAQSLVQDLLAGVFIVYEKQLQKGDWVIVNSTHEGLVEEIGFRMLKIRAWSGTIISINNGQVQTVENFNKDKMRIIETITTSFYEDPERVTDVLTKACEELNAELHEYLRKDLSQDPIEPFRVIGMASLNDNYRGYSYMIAGLIEDLTFFPTSRAVRGIIAKYLYKYDIKMPEQQVRTRQDNHPSSE</sequence>
<dbReference type="SUPFAM" id="SSF50182">
    <property type="entry name" value="Sm-like ribonucleoproteins"/>
    <property type="match status" value="1"/>
</dbReference>
<dbReference type="SUPFAM" id="SSF82689">
    <property type="entry name" value="Mechanosensitive channel protein MscS (YggB), C-terminal domain"/>
    <property type="match status" value="1"/>
</dbReference>
<evidence type="ECO:0000259" key="8">
    <source>
        <dbReference type="Pfam" id="PF00924"/>
    </source>
</evidence>
<evidence type="ECO:0000256" key="4">
    <source>
        <dbReference type="ARBA" id="ARBA00022692"/>
    </source>
</evidence>
<evidence type="ECO:0000256" key="5">
    <source>
        <dbReference type="ARBA" id="ARBA00022989"/>
    </source>
</evidence>
<dbReference type="GO" id="GO:0008381">
    <property type="term" value="F:mechanosensitive monoatomic ion channel activity"/>
    <property type="evidence" value="ECO:0007669"/>
    <property type="project" value="InterPro"/>
</dbReference>
<dbReference type="PANTHER" id="PTHR30460">
    <property type="entry name" value="MODERATE CONDUCTANCE MECHANOSENSITIVE CHANNEL YBIO"/>
    <property type="match status" value="1"/>
</dbReference>
<organism evidence="9 10">
    <name type="scientific">Pelagirhabdus alkalitolerans</name>
    <dbReference type="NCBI Taxonomy" id="1612202"/>
    <lineage>
        <taxon>Bacteria</taxon>
        <taxon>Bacillati</taxon>
        <taxon>Bacillota</taxon>
        <taxon>Bacilli</taxon>
        <taxon>Bacillales</taxon>
        <taxon>Bacillaceae</taxon>
        <taxon>Pelagirhabdus</taxon>
    </lineage>
</organism>
<reference evidence="10" key="1">
    <citation type="submission" date="2016-09" db="EMBL/GenBank/DDBJ databases">
        <authorList>
            <person name="Varghese N."/>
            <person name="Submissions S."/>
        </authorList>
    </citation>
    <scope>NUCLEOTIDE SEQUENCE [LARGE SCALE GENOMIC DNA]</scope>
    <source>
        <strain evidence="10">S5</strain>
    </source>
</reference>
<dbReference type="Gene3D" id="3.30.70.100">
    <property type="match status" value="1"/>
</dbReference>
<keyword evidence="6 7" id="KW-0472">Membrane</keyword>
<evidence type="ECO:0000256" key="6">
    <source>
        <dbReference type="ARBA" id="ARBA00023136"/>
    </source>
</evidence>